<keyword evidence="3" id="KW-1185">Reference proteome</keyword>
<dbReference type="AlphaFoldDB" id="A0A8J4PXD2"/>
<dbReference type="OrthoDB" id="17470at2759"/>
<organism evidence="2 3">
    <name type="scientific">Polysphondylium violaceum</name>
    <dbReference type="NCBI Taxonomy" id="133409"/>
    <lineage>
        <taxon>Eukaryota</taxon>
        <taxon>Amoebozoa</taxon>
        <taxon>Evosea</taxon>
        <taxon>Eumycetozoa</taxon>
        <taxon>Dictyostelia</taxon>
        <taxon>Dictyosteliales</taxon>
        <taxon>Dictyosteliaceae</taxon>
        <taxon>Polysphondylium</taxon>
    </lineage>
</organism>
<feature type="domain" description="TLDc" evidence="1">
    <location>
        <begin position="1"/>
        <end position="133"/>
    </location>
</feature>
<dbReference type="Proteomes" id="UP000695562">
    <property type="component" value="Unassembled WGS sequence"/>
</dbReference>
<sequence>MASNYGFSASAFHLICNDKGPTITLIETTDGCVFGGYNSQSWISSDNTYSDDKCFIFTLVYNHGIQPTKYFPVSPKTTYVINYGPCFGSDDVRGHRGTQYFPKSSSDTTGKGDSNITPSKEFMIQDYEVYQCLVD</sequence>
<evidence type="ECO:0000313" key="2">
    <source>
        <dbReference type="EMBL" id="KAF2075743.1"/>
    </source>
</evidence>
<dbReference type="Pfam" id="PF07534">
    <property type="entry name" value="TLD"/>
    <property type="match status" value="1"/>
</dbReference>
<dbReference type="InterPro" id="IPR006571">
    <property type="entry name" value="TLDc_dom"/>
</dbReference>
<dbReference type="SMART" id="SM00584">
    <property type="entry name" value="TLDc"/>
    <property type="match status" value="1"/>
</dbReference>
<dbReference type="PANTHER" id="PTHR23354">
    <property type="entry name" value="NUCLEOLAR PROTEIN 7/ESTROGEN RECEPTOR COACTIVATOR-RELATED"/>
    <property type="match status" value="1"/>
</dbReference>
<dbReference type="EMBL" id="AJWJ01000088">
    <property type="protein sequence ID" value="KAF2075743.1"/>
    <property type="molecule type" value="Genomic_DNA"/>
</dbReference>
<gene>
    <name evidence="2" type="ORF">CYY_002986</name>
</gene>
<dbReference type="PROSITE" id="PS51886">
    <property type="entry name" value="TLDC"/>
    <property type="match status" value="1"/>
</dbReference>
<comment type="caution">
    <text evidence="2">The sequence shown here is derived from an EMBL/GenBank/DDBJ whole genome shotgun (WGS) entry which is preliminary data.</text>
</comment>
<evidence type="ECO:0000313" key="3">
    <source>
        <dbReference type="Proteomes" id="UP000695562"/>
    </source>
</evidence>
<protein>
    <recommendedName>
        <fullName evidence="1">TLDc domain-containing protein</fullName>
    </recommendedName>
</protein>
<name>A0A8J4PXD2_9MYCE</name>
<proteinExistence type="predicted"/>
<evidence type="ECO:0000259" key="1">
    <source>
        <dbReference type="PROSITE" id="PS51886"/>
    </source>
</evidence>
<accession>A0A8J4PXD2</accession>
<reference evidence="2" key="1">
    <citation type="submission" date="2020-01" db="EMBL/GenBank/DDBJ databases">
        <title>Development of genomics and gene disruption for Polysphondylium violaceum indicates a role for the polyketide synthase stlB in stalk morphogenesis.</title>
        <authorList>
            <person name="Narita B."/>
            <person name="Kawabe Y."/>
            <person name="Kin K."/>
            <person name="Saito T."/>
            <person name="Gibbs R."/>
            <person name="Kuspa A."/>
            <person name="Muzny D."/>
            <person name="Queller D."/>
            <person name="Richards S."/>
            <person name="Strassman J."/>
            <person name="Sucgang R."/>
            <person name="Worley K."/>
            <person name="Schaap P."/>
        </authorList>
    </citation>
    <scope>NUCLEOTIDE SEQUENCE</scope>
    <source>
        <strain evidence="2">QSvi11</strain>
    </source>
</reference>